<evidence type="ECO:0008006" key="3">
    <source>
        <dbReference type="Google" id="ProtNLM"/>
    </source>
</evidence>
<dbReference type="SUPFAM" id="SSF48371">
    <property type="entry name" value="ARM repeat"/>
    <property type="match status" value="1"/>
</dbReference>
<keyword evidence="2" id="KW-1185">Reference proteome</keyword>
<dbReference type="InterPro" id="IPR011989">
    <property type="entry name" value="ARM-like"/>
</dbReference>
<dbReference type="KEGG" id="fmr:Fuma_03425"/>
<accession>A0A1P8WIE7</accession>
<dbReference type="Proteomes" id="UP000187735">
    <property type="component" value="Chromosome"/>
</dbReference>
<evidence type="ECO:0000313" key="1">
    <source>
        <dbReference type="EMBL" id="APZ93807.1"/>
    </source>
</evidence>
<name>A0A1P8WIE7_9PLAN</name>
<dbReference type="RefSeq" id="WP_077025211.1">
    <property type="nucleotide sequence ID" value="NZ_CP017641.1"/>
</dbReference>
<sequence>MGKKKRISVEDRLAVLQQLAADTNSVDELTSAVVAGLGDASNLMVELAARLIVDREIIAPEQTLIDAFDRFCANNGETDKACRAKVPLVEAMLHRDVDQPDFYLRGMKYVQAEPQWRGPGGGGPPTDSAAHLRGLCAHGLIRSHVASPASTMLALVDLLNDSQPQSRAHAARAISLMNSPASVPLLRMKVLTGDPAPEVQGECFRGMLHSPNQESIDFVAGYLDGDPDVAIEAATALGESHQPAAVKALIAAVAKCSPELVEAFYVSIGLSRQPDGLEFLLQKIRDNSLHACLAIQSMAPARFYPGITEQVEAAVHQADDATVSRTFQRCFVD</sequence>
<dbReference type="InterPro" id="IPR016024">
    <property type="entry name" value="ARM-type_fold"/>
</dbReference>
<reference evidence="1 2" key="1">
    <citation type="journal article" date="2016" name="Front. Microbiol.">
        <title>Fuerstia marisgermanicae gen. nov., sp. nov., an Unusual Member of the Phylum Planctomycetes from the German Wadden Sea.</title>
        <authorList>
            <person name="Kohn T."/>
            <person name="Heuer A."/>
            <person name="Jogler M."/>
            <person name="Vollmers J."/>
            <person name="Boedeker C."/>
            <person name="Bunk B."/>
            <person name="Rast P."/>
            <person name="Borchert D."/>
            <person name="Glockner I."/>
            <person name="Freese H.M."/>
            <person name="Klenk H.P."/>
            <person name="Overmann J."/>
            <person name="Kaster A.K."/>
            <person name="Rohde M."/>
            <person name="Wiegand S."/>
            <person name="Jogler C."/>
        </authorList>
    </citation>
    <scope>NUCLEOTIDE SEQUENCE [LARGE SCALE GENOMIC DNA]</scope>
    <source>
        <strain evidence="1 2">NH11</strain>
    </source>
</reference>
<dbReference type="AlphaFoldDB" id="A0A1P8WIE7"/>
<gene>
    <name evidence="1" type="ORF">Fuma_03425</name>
</gene>
<proteinExistence type="predicted"/>
<organism evidence="1 2">
    <name type="scientific">Fuerstiella marisgermanici</name>
    <dbReference type="NCBI Taxonomy" id="1891926"/>
    <lineage>
        <taxon>Bacteria</taxon>
        <taxon>Pseudomonadati</taxon>
        <taxon>Planctomycetota</taxon>
        <taxon>Planctomycetia</taxon>
        <taxon>Planctomycetales</taxon>
        <taxon>Planctomycetaceae</taxon>
        <taxon>Fuerstiella</taxon>
    </lineage>
</organism>
<dbReference type="OrthoDB" id="115545at2"/>
<dbReference type="EMBL" id="CP017641">
    <property type="protein sequence ID" value="APZ93807.1"/>
    <property type="molecule type" value="Genomic_DNA"/>
</dbReference>
<dbReference type="STRING" id="1891926.Fuma_03425"/>
<dbReference type="Pfam" id="PF13646">
    <property type="entry name" value="HEAT_2"/>
    <property type="match status" value="1"/>
</dbReference>
<dbReference type="Gene3D" id="1.25.10.10">
    <property type="entry name" value="Leucine-rich Repeat Variant"/>
    <property type="match status" value="1"/>
</dbReference>
<protein>
    <recommendedName>
        <fullName evidence="3">HEAT repeat domain-containing protein</fullName>
    </recommendedName>
</protein>
<evidence type="ECO:0000313" key="2">
    <source>
        <dbReference type="Proteomes" id="UP000187735"/>
    </source>
</evidence>